<evidence type="ECO:0000256" key="2">
    <source>
        <dbReference type="ARBA" id="ARBA00022741"/>
    </source>
</evidence>
<dbReference type="Proteomes" id="UP000224563">
    <property type="component" value="Unassembled WGS sequence"/>
</dbReference>
<dbReference type="Pfam" id="PF00580">
    <property type="entry name" value="UvrD-helicase"/>
    <property type="match status" value="1"/>
</dbReference>
<dbReference type="GO" id="GO:0004527">
    <property type="term" value="F:exonuclease activity"/>
    <property type="evidence" value="ECO:0007669"/>
    <property type="project" value="UniProtKB-KW"/>
</dbReference>
<dbReference type="GO" id="GO:0000725">
    <property type="term" value="P:recombinational repair"/>
    <property type="evidence" value="ECO:0007669"/>
    <property type="project" value="TreeGrafter"/>
</dbReference>
<dbReference type="InterPro" id="IPR011604">
    <property type="entry name" value="PDDEXK-like_dom_sf"/>
</dbReference>
<keyword evidence="3" id="KW-0227">DNA damage</keyword>
<dbReference type="EMBL" id="PDYG01000042">
    <property type="protein sequence ID" value="PHU37542.1"/>
    <property type="molecule type" value="Genomic_DNA"/>
</dbReference>
<dbReference type="GO" id="GO:0003677">
    <property type="term" value="F:DNA binding"/>
    <property type="evidence" value="ECO:0007669"/>
    <property type="project" value="UniProtKB-KW"/>
</dbReference>
<dbReference type="InterPro" id="IPR014152">
    <property type="entry name" value="AddA"/>
</dbReference>
<evidence type="ECO:0000256" key="10">
    <source>
        <dbReference type="ARBA" id="ARBA00023235"/>
    </source>
</evidence>
<dbReference type="PANTHER" id="PTHR11070">
    <property type="entry name" value="UVRD / RECB / PCRA DNA HELICASE FAMILY MEMBER"/>
    <property type="match status" value="1"/>
</dbReference>
<feature type="domain" description="UvrD-like helicase C-terminal" evidence="17">
    <location>
        <begin position="481"/>
        <end position="769"/>
    </location>
</feature>
<dbReference type="NCBIfam" id="TIGR02785">
    <property type="entry name" value="addA_Gpos"/>
    <property type="match status" value="1"/>
</dbReference>
<dbReference type="RefSeq" id="WP_099386188.1">
    <property type="nucleotide sequence ID" value="NZ_JANSWH010000093.1"/>
</dbReference>
<feature type="coiled-coil region" evidence="15">
    <location>
        <begin position="1124"/>
        <end position="1151"/>
    </location>
</feature>
<keyword evidence="2 14" id="KW-0547">Nucleotide-binding</keyword>
<keyword evidence="1" id="KW-0540">Nuclease</keyword>
<dbReference type="InterPro" id="IPR014016">
    <property type="entry name" value="UvrD-like_ATP-bd"/>
</dbReference>
<evidence type="ECO:0000259" key="16">
    <source>
        <dbReference type="PROSITE" id="PS51198"/>
    </source>
</evidence>
<accession>A0A2G3E2N8</accession>
<evidence type="ECO:0000256" key="11">
    <source>
        <dbReference type="ARBA" id="ARBA00034617"/>
    </source>
</evidence>
<proteinExistence type="predicted"/>
<evidence type="ECO:0000256" key="9">
    <source>
        <dbReference type="ARBA" id="ARBA00023204"/>
    </source>
</evidence>
<feature type="binding site" evidence="14">
    <location>
        <begin position="24"/>
        <end position="31"/>
    </location>
    <ligand>
        <name>ATP</name>
        <dbReference type="ChEBI" id="CHEBI:30616"/>
    </ligand>
</feature>
<comment type="caution">
    <text evidence="18">The sequence shown here is derived from an EMBL/GenBank/DDBJ whole genome shotgun (WGS) entry which is preliminary data.</text>
</comment>
<dbReference type="GO" id="GO:0005829">
    <property type="term" value="C:cytosol"/>
    <property type="evidence" value="ECO:0007669"/>
    <property type="project" value="TreeGrafter"/>
</dbReference>
<dbReference type="GO" id="GO:0043138">
    <property type="term" value="F:3'-5' DNA helicase activity"/>
    <property type="evidence" value="ECO:0007669"/>
    <property type="project" value="UniProtKB-EC"/>
</dbReference>
<dbReference type="GO" id="GO:0033202">
    <property type="term" value="C:DNA helicase complex"/>
    <property type="evidence" value="ECO:0007669"/>
    <property type="project" value="TreeGrafter"/>
</dbReference>
<evidence type="ECO:0000256" key="12">
    <source>
        <dbReference type="ARBA" id="ARBA00034808"/>
    </source>
</evidence>
<dbReference type="PROSITE" id="PS51217">
    <property type="entry name" value="UVRD_HELICASE_CTER"/>
    <property type="match status" value="1"/>
</dbReference>
<feature type="coiled-coil region" evidence="15">
    <location>
        <begin position="498"/>
        <end position="525"/>
    </location>
</feature>
<dbReference type="PANTHER" id="PTHR11070:SF48">
    <property type="entry name" value="ATP-DEPENDENT HELICASE_NUCLEASE SUBUNIT A"/>
    <property type="match status" value="1"/>
</dbReference>
<protein>
    <recommendedName>
        <fullName evidence="12">DNA 3'-5' helicase</fullName>
        <ecNumber evidence="12">5.6.2.4</ecNumber>
    </recommendedName>
</protein>
<dbReference type="AlphaFoldDB" id="A0A2G3E2N8"/>
<dbReference type="GO" id="GO:0006302">
    <property type="term" value="P:double-strand break repair"/>
    <property type="evidence" value="ECO:0007669"/>
    <property type="project" value="InterPro"/>
</dbReference>
<reference evidence="18 19" key="2">
    <citation type="submission" date="2017-10" db="EMBL/GenBank/DDBJ databases">
        <authorList>
            <person name="Banno H."/>
            <person name="Chua N.-H."/>
        </authorList>
    </citation>
    <scope>NUCLEOTIDE SEQUENCE [LARGE SCALE GENOMIC DNA]</scope>
    <source>
        <strain evidence="18 19">JK623</strain>
    </source>
</reference>
<dbReference type="PROSITE" id="PS51198">
    <property type="entry name" value="UVRD_HELICASE_ATP_BIND"/>
    <property type="match status" value="1"/>
</dbReference>
<dbReference type="EC" id="5.6.2.4" evidence="12"/>
<comment type="catalytic activity">
    <reaction evidence="13">
        <text>ATP + H2O = ADP + phosphate + H(+)</text>
        <dbReference type="Rhea" id="RHEA:13065"/>
        <dbReference type="ChEBI" id="CHEBI:15377"/>
        <dbReference type="ChEBI" id="CHEBI:15378"/>
        <dbReference type="ChEBI" id="CHEBI:30616"/>
        <dbReference type="ChEBI" id="CHEBI:43474"/>
        <dbReference type="ChEBI" id="CHEBI:456216"/>
        <dbReference type="EC" id="5.6.2.4"/>
    </reaction>
</comment>
<evidence type="ECO:0000256" key="3">
    <source>
        <dbReference type="ARBA" id="ARBA00022763"/>
    </source>
</evidence>
<dbReference type="SUPFAM" id="SSF52540">
    <property type="entry name" value="P-loop containing nucleoside triphosphate hydrolases"/>
    <property type="match status" value="1"/>
</dbReference>
<dbReference type="InterPro" id="IPR038726">
    <property type="entry name" value="PDDEXK_AddAB-type"/>
</dbReference>
<dbReference type="GO" id="GO:0005524">
    <property type="term" value="F:ATP binding"/>
    <property type="evidence" value="ECO:0007669"/>
    <property type="project" value="UniProtKB-UniRule"/>
</dbReference>
<dbReference type="InterPro" id="IPR000212">
    <property type="entry name" value="DNA_helicase_UvrD/REP"/>
</dbReference>
<reference evidence="18 19" key="1">
    <citation type="submission" date="2017-10" db="EMBL/GenBank/DDBJ databases">
        <title>Resolving the taxonomy of Roseburia spp., Eubacterium rectale and Agathobacter spp. through phylogenomic analysis.</title>
        <authorList>
            <person name="Sheridan P.O."/>
            <person name="Walker A.W."/>
            <person name="Duncan S.H."/>
            <person name="Scott K.P."/>
            <person name="Toole P.W.O."/>
            <person name="Luis P."/>
            <person name="Flint H.J."/>
        </authorList>
    </citation>
    <scope>NUCLEOTIDE SEQUENCE [LARGE SCALE GENOMIC DNA]</scope>
    <source>
        <strain evidence="18 19">JK623</strain>
    </source>
</reference>
<evidence type="ECO:0000256" key="15">
    <source>
        <dbReference type="SAM" id="Coils"/>
    </source>
</evidence>
<evidence type="ECO:0000256" key="13">
    <source>
        <dbReference type="ARBA" id="ARBA00048988"/>
    </source>
</evidence>
<gene>
    <name evidence="18" type="primary">addA</name>
    <name evidence="18" type="ORF">CSX02_07255</name>
</gene>
<keyword evidence="15" id="KW-0175">Coiled coil</keyword>
<evidence type="ECO:0000256" key="1">
    <source>
        <dbReference type="ARBA" id="ARBA00022722"/>
    </source>
</evidence>
<keyword evidence="8" id="KW-0238">DNA-binding</keyword>
<evidence type="ECO:0000256" key="4">
    <source>
        <dbReference type="ARBA" id="ARBA00022801"/>
    </source>
</evidence>
<keyword evidence="19" id="KW-1185">Reference proteome</keyword>
<evidence type="ECO:0000259" key="17">
    <source>
        <dbReference type="PROSITE" id="PS51217"/>
    </source>
</evidence>
<evidence type="ECO:0000256" key="8">
    <source>
        <dbReference type="ARBA" id="ARBA00023125"/>
    </source>
</evidence>
<evidence type="ECO:0000256" key="5">
    <source>
        <dbReference type="ARBA" id="ARBA00022806"/>
    </source>
</evidence>
<evidence type="ECO:0000313" key="18">
    <source>
        <dbReference type="EMBL" id="PHU37542.1"/>
    </source>
</evidence>
<comment type="catalytic activity">
    <reaction evidence="11">
        <text>Couples ATP hydrolysis with the unwinding of duplex DNA by translocating in the 3'-5' direction.</text>
        <dbReference type="EC" id="5.6.2.4"/>
    </reaction>
</comment>
<keyword evidence="5 14" id="KW-0347">Helicase</keyword>
<evidence type="ECO:0000256" key="6">
    <source>
        <dbReference type="ARBA" id="ARBA00022839"/>
    </source>
</evidence>
<keyword evidence="4 14" id="KW-0378">Hydrolase</keyword>
<name>A0A2G3E2N8_9FIRM</name>
<dbReference type="InterPro" id="IPR027417">
    <property type="entry name" value="P-loop_NTPase"/>
</dbReference>
<organism evidence="18 19">
    <name type="scientific">Agathobacter ruminis</name>
    <dbReference type="NCBI Taxonomy" id="1712665"/>
    <lineage>
        <taxon>Bacteria</taxon>
        <taxon>Bacillati</taxon>
        <taxon>Bacillota</taxon>
        <taxon>Clostridia</taxon>
        <taxon>Lachnospirales</taxon>
        <taxon>Lachnospiraceae</taxon>
        <taxon>Agathobacter</taxon>
    </lineage>
</organism>
<dbReference type="GO" id="GO:0016887">
    <property type="term" value="F:ATP hydrolysis activity"/>
    <property type="evidence" value="ECO:0007669"/>
    <property type="project" value="RHEA"/>
</dbReference>
<feature type="domain" description="UvrD-like helicase ATP-binding" evidence="16">
    <location>
        <begin position="3"/>
        <end position="454"/>
    </location>
</feature>
<dbReference type="SUPFAM" id="SSF52980">
    <property type="entry name" value="Restriction endonuclease-like"/>
    <property type="match status" value="1"/>
</dbReference>
<dbReference type="Gene3D" id="3.90.320.10">
    <property type="match status" value="1"/>
</dbReference>
<keyword evidence="7 14" id="KW-0067">ATP-binding</keyword>
<dbReference type="InterPro" id="IPR014017">
    <property type="entry name" value="DNA_helicase_UvrD-like_C"/>
</dbReference>
<keyword evidence="6 18" id="KW-0269">Exonuclease</keyword>
<evidence type="ECO:0000313" key="19">
    <source>
        <dbReference type="Proteomes" id="UP000224563"/>
    </source>
</evidence>
<keyword evidence="10" id="KW-0413">Isomerase</keyword>
<sequence>MGITWSDDQLKVINLRNRDILVSAAAGSGKTTVLVERIIRRITDPTDPIDIDELLVVTFTKAAAGEMKERIGKALDDLNLRKQSALVPHAQITTIDSFCLFVIRNYFEEINLDPNFRVADETEGQLLVKDMLKELFDAEYAVENPDFLALIDQYADARSDAKVRDMVEKIYQSAQSAAWPKKWMNGLLEDDTEKRAIQKVVDLAVADIQSATRMAQLALEICMSPSGNTPYCEVFQSDLEMLRGLEECKTFQELQEGLSSLKYQKLSSSKCETASPELKEKVKAIREKYKKQLDGLKKTYFFMSEEEILAQQQRVFPYMKTLVNLAIKLDCYVREEKKKRHMVDFSDMEHLALSILVDEETGQARPAAEEFRKHFKEIMIDEYQDSNEVQEAILTAISGHEQGNYNMFMVGDVKQSIYRFRMAKPELFIGKYESYSKEDSKQQRIDLQCNYRSREGVLDFCNDIFYKLMNRELGGVEYDDEAKLNYGAKYPDSEEPCAEVLIFNKDEINEQLSEEEQENDKIKLEARMVAHRILDLRRKMQIRDKRTEEMRGAEFSDIVILLRSIKTAGPIFVETLEQYGIPAHVDSTTGYFDATEVNLILNFLRLIDNPYQDIPMAALLKSPIVQLTDEDLAEIKIEGCKEDELPKAQSFAEAALRYLKANEHPFYDLLLELRSRKDLSVHEMIQLIFRRTGYDSYVAALPGGKTRYANLTTLVEKAMIFEQTSYKGIFHFLRYIAQMRKYEKDFGEADAEGENGDVVHIKTIHKSKGLEYPIVFVSGMSKNFNMQDEKGDMLLHPELGMAMREIYGNPRKKKDNIMLSAIKNYLHLEALGEEMRILYVALTRAKEKLILTGVAPKKEIETDGILGFGEKAAAKCYYDWILPILYQSGKHDYVKELDQSYFEKGQQEQTVEKMLAYGEVCDKIDKADSDKVQLVLDSMAYQYPYQADVSRKSKYSVSEIKHESMKQRYDALEGEVETAPFLLQEKDPYIPAFARTVQEQDPQMPQVSAGALFGTAVHRMMEVLDFAQLAKVDFASEEQLRAYADAQLAQMKESGALEEALFDRLHGGELLDFLKSPIAESMAKAAAAGELYREKPFVMQRKDGTLVQGIIDVFWKTDEGMVLLDYKTDRVEQAQELILRYEEQLLLYKDALEKLFGPVSRTLIYSFRLKEVISI</sequence>
<keyword evidence="9" id="KW-0234">DNA repair</keyword>
<dbReference type="Pfam" id="PF13361">
    <property type="entry name" value="UvrD_C"/>
    <property type="match status" value="1"/>
</dbReference>
<evidence type="ECO:0000256" key="7">
    <source>
        <dbReference type="ARBA" id="ARBA00022840"/>
    </source>
</evidence>
<dbReference type="Pfam" id="PF12705">
    <property type="entry name" value="PDDEXK_1"/>
    <property type="match status" value="1"/>
</dbReference>
<evidence type="ECO:0000256" key="14">
    <source>
        <dbReference type="PROSITE-ProRule" id="PRU00560"/>
    </source>
</evidence>
<dbReference type="Gene3D" id="3.40.50.300">
    <property type="entry name" value="P-loop containing nucleotide triphosphate hydrolases"/>
    <property type="match status" value="4"/>
</dbReference>
<dbReference type="InterPro" id="IPR011335">
    <property type="entry name" value="Restrct_endonuc-II-like"/>
</dbReference>